<evidence type="ECO:0000256" key="1">
    <source>
        <dbReference type="ARBA" id="ARBA00004123"/>
    </source>
</evidence>
<feature type="compositionally biased region" description="Basic residues" evidence="10">
    <location>
        <begin position="848"/>
        <end position="860"/>
    </location>
</feature>
<evidence type="ECO:0000259" key="13">
    <source>
        <dbReference type="PROSITE" id="PS51805"/>
    </source>
</evidence>
<evidence type="ECO:0000256" key="3">
    <source>
        <dbReference type="ARBA" id="ARBA00022737"/>
    </source>
</evidence>
<evidence type="ECO:0000313" key="14">
    <source>
        <dbReference type="EMBL" id="ODQ64242.1"/>
    </source>
</evidence>
<evidence type="ECO:0000256" key="8">
    <source>
        <dbReference type="PROSITE-ProRule" id="PRU00035"/>
    </source>
</evidence>
<dbReference type="SUPFAM" id="SSF47370">
    <property type="entry name" value="Bromodomain"/>
    <property type="match status" value="1"/>
</dbReference>
<feature type="domain" description="PHD-type" evidence="12">
    <location>
        <begin position="279"/>
        <end position="329"/>
    </location>
</feature>
<dbReference type="Pfam" id="PF13831">
    <property type="entry name" value="PHD_2"/>
    <property type="match status" value="1"/>
</dbReference>
<comment type="subcellular location">
    <subcellularLocation>
        <location evidence="1">Nucleus</location>
    </subcellularLocation>
</comment>
<organism evidence="14 15">
    <name type="scientific">Nadsonia fulvescens var. elongata DSM 6958</name>
    <dbReference type="NCBI Taxonomy" id="857566"/>
    <lineage>
        <taxon>Eukaryota</taxon>
        <taxon>Fungi</taxon>
        <taxon>Dikarya</taxon>
        <taxon>Ascomycota</taxon>
        <taxon>Saccharomycotina</taxon>
        <taxon>Dipodascomycetes</taxon>
        <taxon>Dipodascales</taxon>
        <taxon>Dipodascales incertae sedis</taxon>
        <taxon>Nadsonia</taxon>
    </lineage>
</organism>
<evidence type="ECO:0000256" key="5">
    <source>
        <dbReference type="ARBA" id="ARBA00022833"/>
    </source>
</evidence>
<evidence type="ECO:0000256" key="6">
    <source>
        <dbReference type="ARBA" id="ARBA00023117"/>
    </source>
</evidence>
<dbReference type="InterPro" id="IPR001965">
    <property type="entry name" value="Znf_PHD"/>
</dbReference>
<dbReference type="Pfam" id="PF00439">
    <property type="entry name" value="Bromodomain"/>
    <property type="match status" value="1"/>
</dbReference>
<dbReference type="InterPro" id="IPR050701">
    <property type="entry name" value="Histone_Mod_Regulator"/>
</dbReference>
<dbReference type="GO" id="GO:0006357">
    <property type="term" value="P:regulation of transcription by RNA polymerase II"/>
    <property type="evidence" value="ECO:0007669"/>
    <property type="project" value="TreeGrafter"/>
</dbReference>
<dbReference type="CDD" id="cd04369">
    <property type="entry name" value="Bromodomain"/>
    <property type="match status" value="1"/>
</dbReference>
<dbReference type="PROSITE" id="PS51805">
    <property type="entry name" value="EPHD"/>
    <property type="match status" value="1"/>
</dbReference>
<dbReference type="InterPro" id="IPR036427">
    <property type="entry name" value="Bromodomain-like_sf"/>
</dbReference>
<evidence type="ECO:0000313" key="15">
    <source>
        <dbReference type="Proteomes" id="UP000095009"/>
    </source>
</evidence>
<keyword evidence="6 8" id="KW-0103">Bromodomain</keyword>
<sequence length="860" mass="98375">MAEKPREELSYQDFYPDLDSRANLTIFTKQDQINEAEVAQRKGDSDEIINSEKPDSILLETILNSELRKIHRDGTEFKIQKHAIKQPHYYDIASYDKKNVDGGRFRLSVASIDPGLFEYGYHKVKDDFQLPKAYLRTVSLGERTSATLTSLITPGFSSSENNWVNYNPLTAIINPAGSAVSASSGISFIDNDDLVEYDMDEQDEHILNSQLKISKEEFEIVMSMIDKQWFEIERAMLPKSSKGRRWKQIGNDDKGNSQEGTKFQDSTETNDDGDKWLLDQRCAVCDDGECDNNNAIVFCDGCDLAVHQDCYGVAFIPEGQWLCRKCMIARRKLRVSCIFCPNDSTVSTAVPGVGPMGEAFKQTDSSQWAHLICALWIPEVEIANPVCMEPIVNMANIPKDRWKLSCYICRKRGEGACIQCNNKNCFQAFHPTCARRAGLYMNMTEGIQGAVNNPSSMIVYCDKHTTSDYASAHNVPQTVKDAQQFYKTEFVSQRTDKPRGGKDHRVGQRWKTTLGAPVLPRMVYDKVVELLRSMRAKAESKIFSTTVELVAQLICKYWVLKRELKRGAWLIKRLQTKLDLSLNYSGIKEFQFGTKLSENQQYLKELTSLRQYVRKLKQQQQVRMDMALHYGKVLQIGYFPESTQFGRVIDLIEHLDTSHFFQKVPQDEMYLSVIKSPMSIEIMRHKVSLNQYLSLEAGLDDVKQMINNARYYNEDMAPVVIKAHEIELAIAHFLRPSGDLTAQKQTDALTTGFNQWKTPARLSIPRLANGLPNWSPYATDGLDITEWIGRRIMREMSSPLTSDLEMDENYDQNGSNEIIDRVNLKSDELQPPCTLIFDSEHSKVTKDAKKRKRPRHKRRR</sequence>
<keyword evidence="5" id="KW-0862">Zinc</keyword>
<evidence type="ECO:0000256" key="2">
    <source>
        <dbReference type="ARBA" id="ARBA00022723"/>
    </source>
</evidence>
<feature type="compositionally biased region" description="Polar residues" evidence="10">
    <location>
        <begin position="257"/>
        <end position="267"/>
    </location>
</feature>
<dbReference type="AlphaFoldDB" id="A0A1E3PH32"/>
<keyword evidence="15" id="KW-1185">Reference proteome</keyword>
<dbReference type="PROSITE" id="PS50016">
    <property type="entry name" value="ZF_PHD_2"/>
    <property type="match status" value="1"/>
</dbReference>
<name>A0A1E3PH32_9ASCO</name>
<evidence type="ECO:0000256" key="7">
    <source>
        <dbReference type="ARBA" id="ARBA00023242"/>
    </source>
</evidence>
<dbReference type="STRING" id="857566.A0A1E3PH32"/>
<evidence type="ECO:0000256" key="4">
    <source>
        <dbReference type="ARBA" id="ARBA00022771"/>
    </source>
</evidence>
<dbReference type="Pfam" id="PF13832">
    <property type="entry name" value="zf-HC5HC2H_2"/>
    <property type="match status" value="1"/>
</dbReference>
<dbReference type="OrthoDB" id="20839at2759"/>
<dbReference type="FunFam" id="3.30.40.10:FF:000007">
    <property type="entry name" value="Bromodomain containing 1, isoform CRA_b"/>
    <property type="match status" value="1"/>
</dbReference>
<dbReference type="InterPro" id="IPR019787">
    <property type="entry name" value="Znf_PHD-finger"/>
</dbReference>
<dbReference type="PANTHER" id="PTHR13793:SF107">
    <property type="entry name" value="BROMODOMAIN-CONTAINING PROTEIN HOMOLOG"/>
    <property type="match status" value="1"/>
</dbReference>
<keyword evidence="7" id="KW-0539">Nucleus</keyword>
<proteinExistence type="predicted"/>
<dbReference type="EMBL" id="KV454412">
    <property type="protein sequence ID" value="ODQ64242.1"/>
    <property type="molecule type" value="Genomic_DNA"/>
</dbReference>
<dbReference type="InterPro" id="IPR019786">
    <property type="entry name" value="Zinc_finger_PHD-type_CS"/>
</dbReference>
<dbReference type="GO" id="GO:0008270">
    <property type="term" value="F:zinc ion binding"/>
    <property type="evidence" value="ECO:0007669"/>
    <property type="project" value="UniProtKB-KW"/>
</dbReference>
<dbReference type="InterPro" id="IPR013083">
    <property type="entry name" value="Znf_RING/FYVE/PHD"/>
</dbReference>
<dbReference type="Pfam" id="PF10513">
    <property type="entry name" value="EPL1"/>
    <property type="match status" value="1"/>
</dbReference>
<dbReference type="InterPro" id="IPR001487">
    <property type="entry name" value="Bromodomain"/>
</dbReference>
<evidence type="ECO:0000259" key="12">
    <source>
        <dbReference type="PROSITE" id="PS50016"/>
    </source>
</evidence>
<accession>A0A1E3PH32</accession>
<evidence type="ECO:0000256" key="9">
    <source>
        <dbReference type="PROSITE-ProRule" id="PRU00146"/>
    </source>
</evidence>
<dbReference type="GO" id="GO:0005634">
    <property type="term" value="C:nucleus"/>
    <property type="evidence" value="ECO:0007669"/>
    <property type="project" value="UniProtKB-SubCell"/>
</dbReference>
<dbReference type="InterPro" id="IPR019542">
    <property type="entry name" value="Enhancer_polycomb-like_N"/>
</dbReference>
<feature type="compositionally biased region" description="Basic and acidic residues" evidence="10">
    <location>
        <begin position="838"/>
        <end position="847"/>
    </location>
</feature>
<feature type="region of interest" description="Disordered" evidence="10">
    <location>
        <begin position="835"/>
        <end position="860"/>
    </location>
</feature>
<protein>
    <submittedName>
        <fullName evidence="14">Uncharacterized protein</fullName>
    </submittedName>
</protein>
<dbReference type="SUPFAM" id="SSF57903">
    <property type="entry name" value="FYVE/PHD zinc finger"/>
    <property type="match status" value="2"/>
</dbReference>
<dbReference type="PROSITE" id="PS50014">
    <property type="entry name" value="BROMODOMAIN_2"/>
    <property type="match status" value="1"/>
</dbReference>
<dbReference type="CDD" id="cd15492">
    <property type="entry name" value="PHD_BRPF_JADE_like"/>
    <property type="match status" value="1"/>
</dbReference>
<dbReference type="SMART" id="SM00249">
    <property type="entry name" value="PHD"/>
    <property type="match status" value="2"/>
</dbReference>
<reference evidence="14 15" key="1">
    <citation type="journal article" date="2016" name="Proc. Natl. Acad. Sci. U.S.A.">
        <title>Comparative genomics of biotechnologically important yeasts.</title>
        <authorList>
            <person name="Riley R."/>
            <person name="Haridas S."/>
            <person name="Wolfe K.H."/>
            <person name="Lopes M.R."/>
            <person name="Hittinger C.T."/>
            <person name="Goeker M."/>
            <person name="Salamov A.A."/>
            <person name="Wisecaver J.H."/>
            <person name="Long T.M."/>
            <person name="Calvey C.H."/>
            <person name="Aerts A.L."/>
            <person name="Barry K.W."/>
            <person name="Choi C."/>
            <person name="Clum A."/>
            <person name="Coughlan A.Y."/>
            <person name="Deshpande S."/>
            <person name="Douglass A.P."/>
            <person name="Hanson S.J."/>
            <person name="Klenk H.-P."/>
            <person name="LaButti K.M."/>
            <person name="Lapidus A."/>
            <person name="Lindquist E.A."/>
            <person name="Lipzen A.M."/>
            <person name="Meier-Kolthoff J.P."/>
            <person name="Ohm R.A."/>
            <person name="Otillar R.P."/>
            <person name="Pangilinan J.L."/>
            <person name="Peng Y."/>
            <person name="Rokas A."/>
            <person name="Rosa C.A."/>
            <person name="Scheuner C."/>
            <person name="Sibirny A.A."/>
            <person name="Slot J.C."/>
            <person name="Stielow J.B."/>
            <person name="Sun H."/>
            <person name="Kurtzman C.P."/>
            <person name="Blackwell M."/>
            <person name="Grigoriev I.V."/>
            <person name="Jeffries T.W."/>
        </authorList>
    </citation>
    <scope>NUCLEOTIDE SEQUENCE [LARGE SCALE GENOMIC DNA]</scope>
    <source>
        <strain evidence="14 15">DSM 6958</strain>
    </source>
</reference>
<dbReference type="InterPro" id="IPR011011">
    <property type="entry name" value="Znf_FYVE_PHD"/>
</dbReference>
<feature type="domain" description="PHD-type" evidence="13">
    <location>
        <begin position="334"/>
        <end position="465"/>
    </location>
</feature>
<dbReference type="InterPro" id="IPR034732">
    <property type="entry name" value="EPHD"/>
</dbReference>
<dbReference type="GO" id="GO:0006325">
    <property type="term" value="P:chromatin organization"/>
    <property type="evidence" value="ECO:0007669"/>
    <property type="project" value="UniProtKB-ARBA"/>
</dbReference>
<keyword evidence="2" id="KW-0479">Metal-binding</keyword>
<dbReference type="Gene3D" id="3.30.40.10">
    <property type="entry name" value="Zinc/RING finger domain, C3HC4 (zinc finger)"/>
    <property type="match status" value="2"/>
</dbReference>
<evidence type="ECO:0000259" key="11">
    <source>
        <dbReference type="PROSITE" id="PS50014"/>
    </source>
</evidence>
<dbReference type="Proteomes" id="UP000095009">
    <property type="component" value="Unassembled WGS sequence"/>
</dbReference>
<dbReference type="SMART" id="SM00297">
    <property type="entry name" value="BROMO"/>
    <property type="match status" value="1"/>
</dbReference>
<gene>
    <name evidence="14" type="ORF">NADFUDRAFT_43249</name>
</gene>
<dbReference type="Gene3D" id="1.20.920.10">
    <property type="entry name" value="Bromodomain-like"/>
    <property type="match status" value="1"/>
</dbReference>
<evidence type="ECO:0000256" key="10">
    <source>
        <dbReference type="SAM" id="MobiDB-lite"/>
    </source>
</evidence>
<dbReference type="PANTHER" id="PTHR13793">
    <property type="entry name" value="PHD FINGER PROTEINS"/>
    <property type="match status" value="1"/>
</dbReference>
<keyword evidence="4 9" id="KW-0863">Zinc-finger</keyword>
<feature type="domain" description="Bromo" evidence="11">
    <location>
        <begin position="670"/>
        <end position="720"/>
    </location>
</feature>
<dbReference type="PROSITE" id="PS01359">
    <property type="entry name" value="ZF_PHD_1"/>
    <property type="match status" value="1"/>
</dbReference>
<feature type="region of interest" description="Disordered" evidence="10">
    <location>
        <begin position="242"/>
        <end position="272"/>
    </location>
</feature>
<keyword evidence="3" id="KW-0677">Repeat</keyword>